<dbReference type="InterPro" id="IPR004616">
    <property type="entry name" value="Leu/Phe-tRNA_Trfase"/>
</dbReference>
<dbReference type="EC" id="2.3.2.6" evidence="10 15"/>
<dbReference type="PANTHER" id="PTHR30098:SF2">
    <property type="entry name" value="LEUCYL_PHENYLALANYL-TRNA--PROTEIN TRANSFERASE"/>
    <property type="match status" value="1"/>
</dbReference>
<dbReference type="GO" id="GO:0004672">
    <property type="term" value="F:protein kinase activity"/>
    <property type="evidence" value="ECO:0007669"/>
    <property type="project" value="InterPro"/>
</dbReference>
<dbReference type="PROSITE" id="PS50011">
    <property type="entry name" value="PROTEIN_KINASE_DOM"/>
    <property type="match status" value="1"/>
</dbReference>
<dbReference type="GO" id="GO:0005524">
    <property type="term" value="F:ATP binding"/>
    <property type="evidence" value="ECO:0007669"/>
    <property type="project" value="InterPro"/>
</dbReference>
<dbReference type="InterPro" id="IPR000719">
    <property type="entry name" value="Prot_kinase_dom"/>
</dbReference>
<comment type="similarity">
    <text evidence="9 15">Belongs to the L/F-transferase family.</text>
</comment>
<evidence type="ECO:0000256" key="4">
    <source>
        <dbReference type="ARBA" id="ARBA00023315"/>
    </source>
</evidence>
<dbReference type="FunFam" id="3.40.630.70:FF:000001">
    <property type="entry name" value="Leucyl/phenylalanyl-tRNA--protein transferase"/>
    <property type="match status" value="1"/>
</dbReference>
<dbReference type="EMBL" id="DQZW01000287">
    <property type="protein sequence ID" value="HDL90462.1"/>
    <property type="molecule type" value="Genomic_DNA"/>
</dbReference>
<evidence type="ECO:0000256" key="9">
    <source>
        <dbReference type="ARBA" id="ARBA00061535"/>
    </source>
</evidence>
<name>A0A7C1AZ21_9BACT</name>
<comment type="caution">
    <text evidence="17">The sequence shown here is derived from an EMBL/GenBank/DDBJ whole genome shotgun (WGS) entry which is preliminary data.</text>
</comment>
<dbReference type="SUPFAM" id="SSF55729">
    <property type="entry name" value="Acyl-CoA N-acyltransferases (Nat)"/>
    <property type="match status" value="1"/>
</dbReference>
<gene>
    <name evidence="15" type="primary">aat</name>
    <name evidence="17" type="ORF">ENG14_06120</name>
</gene>
<comment type="subcellular location">
    <subcellularLocation>
        <location evidence="1 15">Cytoplasm</location>
    </subcellularLocation>
</comment>
<evidence type="ECO:0000256" key="10">
    <source>
        <dbReference type="ARBA" id="ARBA00066767"/>
    </source>
</evidence>
<evidence type="ECO:0000256" key="15">
    <source>
        <dbReference type="HAMAP-Rule" id="MF_00688"/>
    </source>
</evidence>
<evidence type="ECO:0000256" key="6">
    <source>
        <dbReference type="ARBA" id="ARBA00050652"/>
    </source>
</evidence>
<evidence type="ECO:0000256" key="8">
    <source>
        <dbReference type="ARBA" id="ARBA00054043"/>
    </source>
</evidence>
<evidence type="ECO:0000256" key="11">
    <source>
        <dbReference type="ARBA" id="ARBA00074372"/>
    </source>
</evidence>
<dbReference type="Gene3D" id="3.40.630.70">
    <property type="entry name" value="Leucyl/phenylalanyl-tRNA-protein transferase, C-terminal domain"/>
    <property type="match status" value="1"/>
</dbReference>
<accession>A0A7C1AZ21</accession>
<evidence type="ECO:0000313" key="17">
    <source>
        <dbReference type="EMBL" id="HDL90462.1"/>
    </source>
</evidence>
<dbReference type="FunFam" id="3.30.70.3550:FF:000001">
    <property type="entry name" value="Leucyl/phenylalanyl-tRNA--protein transferase"/>
    <property type="match status" value="1"/>
</dbReference>
<evidence type="ECO:0000256" key="1">
    <source>
        <dbReference type="ARBA" id="ARBA00004496"/>
    </source>
</evidence>
<dbReference type="InterPro" id="IPR042221">
    <property type="entry name" value="Leu/Phe-tRNA_Trfase_N"/>
</dbReference>
<protein>
    <recommendedName>
        <fullName evidence="11 15">Leucyl/phenylalanyl-tRNA--protein transferase</fullName>
        <ecNumber evidence="10 15">2.3.2.6</ecNumber>
    </recommendedName>
    <alternativeName>
        <fullName evidence="12 15">L/F-transferase</fullName>
    </alternativeName>
    <alternativeName>
        <fullName evidence="13 15">Leucyltransferase</fullName>
    </alternativeName>
    <alternativeName>
        <fullName evidence="14 15">Phenyalanyltransferase</fullName>
    </alternativeName>
</protein>
<evidence type="ECO:0000256" key="13">
    <source>
        <dbReference type="ARBA" id="ARBA00077165"/>
    </source>
</evidence>
<comment type="catalytic activity">
    <reaction evidence="7 15">
        <text>N-terminal L-lysyl-[protein] + L-leucyl-tRNA(Leu) = N-terminal L-leucyl-L-lysyl-[protein] + tRNA(Leu) + H(+)</text>
        <dbReference type="Rhea" id="RHEA:12340"/>
        <dbReference type="Rhea" id="RHEA-COMP:9613"/>
        <dbReference type="Rhea" id="RHEA-COMP:9622"/>
        <dbReference type="Rhea" id="RHEA-COMP:12670"/>
        <dbReference type="Rhea" id="RHEA-COMP:12671"/>
        <dbReference type="ChEBI" id="CHEBI:15378"/>
        <dbReference type="ChEBI" id="CHEBI:65249"/>
        <dbReference type="ChEBI" id="CHEBI:78442"/>
        <dbReference type="ChEBI" id="CHEBI:78494"/>
        <dbReference type="ChEBI" id="CHEBI:133043"/>
        <dbReference type="EC" id="2.3.2.6"/>
    </reaction>
</comment>
<sequence length="235" mass="27036">MTVFRLTEELIFPHPEWADADGLLAVGGDLSPQRLLLAYAMGIFPWYDRDSPILWWSPDPRLVLFPEKAKVSKSLKRVLRKKIFRISFDQAFSDVIRECARVRLEQGGDTWILPEIIEAYERLHYLGYAHSVEVWHEGKLAGGLYGVSLGRAFFGESMFTRVRDASKVALVVLAGFLRSWQFHFIDCQITTEHLKRMGAEEIPRQQFLELLRKAICYPTYCGRWSPSPDSPIASE</sequence>
<dbReference type="InterPro" id="IPR016181">
    <property type="entry name" value="Acyl_CoA_acyltransferase"/>
</dbReference>
<organism evidence="17">
    <name type="scientific">Thermodesulforhabdus norvegica</name>
    <dbReference type="NCBI Taxonomy" id="39841"/>
    <lineage>
        <taxon>Bacteria</taxon>
        <taxon>Pseudomonadati</taxon>
        <taxon>Thermodesulfobacteriota</taxon>
        <taxon>Syntrophobacteria</taxon>
        <taxon>Syntrophobacterales</taxon>
        <taxon>Thermodesulforhabdaceae</taxon>
        <taxon>Thermodesulforhabdus</taxon>
    </lineage>
</organism>
<dbReference type="PANTHER" id="PTHR30098">
    <property type="entry name" value="LEUCYL/PHENYLALANYL-TRNA--PROTEIN TRANSFERASE"/>
    <property type="match status" value="1"/>
</dbReference>
<dbReference type="HAMAP" id="MF_00688">
    <property type="entry name" value="Leu_Phe_trans"/>
    <property type="match status" value="1"/>
</dbReference>
<evidence type="ECO:0000256" key="3">
    <source>
        <dbReference type="ARBA" id="ARBA00022679"/>
    </source>
</evidence>
<keyword evidence="2 15" id="KW-0963">Cytoplasm</keyword>
<dbReference type="Gene3D" id="3.30.70.3550">
    <property type="entry name" value="Leucyl/phenylalanyl-tRNA-protein transferase, N-terminal domain"/>
    <property type="match status" value="1"/>
</dbReference>
<evidence type="ECO:0000256" key="2">
    <source>
        <dbReference type="ARBA" id="ARBA00022490"/>
    </source>
</evidence>
<proteinExistence type="inferred from homology"/>
<dbReference type="GO" id="GO:0008914">
    <property type="term" value="F:leucyl-tRNA--protein transferase activity"/>
    <property type="evidence" value="ECO:0007669"/>
    <property type="project" value="UniProtKB-UniRule"/>
</dbReference>
<dbReference type="GO" id="GO:0030163">
    <property type="term" value="P:protein catabolic process"/>
    <property type="evidence" value="ECO:0007669"/>
    <property type="project" value="UniProtKB-UniRule"/>
</dbReference>
<comment type="catalytic activity">
    <reaction evidence="5 15">
        <text>L-phenylalanyl-tRNA(Phe) + an N-terminal L-alpha-aminoacyl-[protein] = an N-terminal L-phenylalanyl-L-alpha-aminoacyl-[protein] + tRNA(Phe)</text>
        <dbReference type="Rhea" id="RHEA:43632"/>
        <dbReference type="Rhea" id="RHEA-COMP:9668"/>
        <dbReference type="Rhea" id="RHEA-COMP:9699"/>
        <dbReference type="Rhea" id="RHEA-COMP:10636"/>
        <dbReference type="Rhea" id="RHEA-COMP:10637"/>
        <dbReference type="ChEBI" id="CHEBI:78442"/>
        <dbReference type="ChEBI" id="CHEBI:78531"/>
        <dbReference type="ChEBI" id="CHEBI:78597"/>
        <dbReference type="ChEBI" id="CHEBI:83561"/>
        <dbReference type="EC" id="2.3.2.6"/>
    </reaction>
</comment>
<dbReference type="Pfam" id="PF03588">
    <property type="entry name" value="Leu_Phe_trans"/>
    <property type="match status" value="1"/>
</dbReference>
<dbReference type="NCBIfam" id="TIGR00667">
    <property type="entry name" value="aat"/>
    <property type="match status" value="1"/>
</dbReference>
<keyword evidence="3 15" id="KW-0808">Transferase</keyword>
<dbReference type="AlphaFoldDB" id="A0A7C1AZ21"/>
<dbReference type="Proteomes" id="UP000886355">
    <property type="component" value="Unassembled WGS sequence"/>
</dbReference>
<evidence type="ECO:0000256" key="7">
    <source>
        <dbReference type="ARBA" id="ARBA00051538"/>
    </source>
</evidence>
<evidence type="ECO:0000256" key="12">
    <source>
        <dbReference type="ARBA" id="ARBA00077136"/>
    </source>
</evidence>
<dbReference type="GO" id="GO:0005737">
    <property type="term" value="C:cytoplasm"/>
    <property type="evidence" value="ECO:0007669"/>
    <property type="project" value="UniProtKB-SubCell"/>
</dbReference>
<comment type="function">
    <text evidence="8 15">Functions in the N-end rule pathway of protein degradation where it conjugates Leu, Phe and, less efficiently, Met from aminoacyl-tRNAs to the N-termini of proteins containing an N-terminal arginine or lysine.</text>
</comment>
<feature type="domain" description="Protein kinase" evidence="16">
    <location>
        <begin position="1"/>
        <end position="208"/>
    </location>
</feature>
<evidence type="ECO:0000256" key="5">
    <source>
        <dbReference type="ARBA" id="ARBA00050607"/>
    </source>
</evidence>
<keyword evidence="4 15" id="KW-0012">Acyltransferase</keyword>
<evidence type="ECO:0000259" key="16">
    <source>
        <dbReference type="PROSITE" id="PS50011"/>
    </source>
</evidence>
<comment type="catalytic activity">
    <reaction evidence="6 15">
        <text>N-terminal L-arginyl-[protein] + L-leucyl-tRNA(Leu) = N-terminal L-leucyl-L-arginyl-[protein] + tRNA(Leu) + H(+)</text>
        <dbReference type="Rhea" id="RHEA:50416"/>
        <dbReference type="Rhea" id="RHEA-COMP:9613"/>
        <dbReference type="Rhea" id="RHEA-COMP:9622"/>
        <dbReference type="Rhea" id="RHEA-COMP:12672"/>
        <dbReference type="Rhea" id="RHEA-COMP:12673"/>
        <dbReference type="ChEBI" id="CHEBI:15378"/>
        <dbReference type="ChEBI" id="CHEBI:64719"/>
        <dbReference type="ChEBI" id="CHEBI:78442"/>
        <dbReference type="ChEBI" id="CHEBI:78494"/>
        <dbReference type="ChEBI" id="CHEBI:133044"/>
        <dbReference type="EC" id="2.3.2.6"/>
    </reaction>
</comment>
<dbReference type="InterPro" id="IPR042203">
    <property type="entry name" value="Leu/Phe-tRNA_Trfase_C"/>
</dbReference>
<evidence type="ECO:0000256" key="14">
    <source>
        <dbReference type="ARBA" id="ARBA00083640"/>
    </source>
</evidence>
<reference evidence="17" key="1">
    <citation type="journal article" date="2020" name="mSystems">
        <title>Genome- and Community-Level Interaction Insights into Carbon Utilization and Element Cycling Functions of Hydrothermarchaeota in Hydrothermal Sediment.</title>
        <authorList>
            <person name="Zhou Z."/>
            <person name="Liu Y."/>
            <person name="Xu W."/>
            <person name="Pan J."/>
            <person name="Luo Z.H."/>
            <person name="Li M."/>
        </authorList>
    </citation>
    <scope>NUCLEOTIDE SEQUENCE [LARGE SCALE GENOMIC DNA]</scope>
    <source>
        <strain evidence="17">HyVt-19</strain>
    </source>
</reference>